<accession>A0A841FYK6</accession>
<gene>
    <name evidence="2" type="ORF">HNR73_006488</name>
</gene>
<reference evidence="2 3" key="1">
    <citation type="submission" date="2020-08" db="EMBL/GenBank/DDBJ databases">
        <title>Genomic Encyclopedia of Type Strains, Phase IV (KMG-IV): sequencing the most valuable type-strain genomes for metagenomic binning, comparative biology and taxonomic classification.</title>
        <authorList>
            <person name="Goeker M."/>
        </authorList>
    </citation>
    <scope>NUCLEOTIDE SEQUENCE [LARGE SCALE GENOMIC DNA]</scope>
    <source>
        <strain evidence="2 3">YIM 65646</strain>
    </source>
</reference>
<dbReference type="AlphaFoldDB" id="A0A841FYK6"/>
<protein>
    <submittedName>
        <fullName evidence="2">Uncharacterized protein</fullName>
    </submittedName>
</protein>
<dbReference type="EMBL" id="JACHGT010000017">
    <property type="protein sequence ID" value="MBB6038602.1"/>
    <property type="molecule type" value="Genomic_DNA"/>
</dbReference>
<proteinExistence type="predicted"/>
<evidence type="ECO:0000313" key="3">
    <source>
        <dbReference type="Proteomes" id="UP000548476"/>
    </source>
</evidence>
<keyword evidence="1" id="KW-0732">Signal</keyword>
<keyword evidence="3" id="KW-1185">Reference proteome</keyword>
<name>A0A841FYK6_9ACTN</name>
<feature type="chain" id="PRO_5033048104" evidence="1">
    <location>
        <begin position="27"/>
        <end position="173"/>
    </location>
</feature>
<comment type="caution">
    <text evidence="2">The sequence shown here is derived from an EMBL/GenBank/DDBJ whole genome shotgun (WGS) entry which is preliminary data.</text>
</comment>
<organism evidence="2 3">
    <name type="scientific">Phytomonospora endophytica</name>
    <dbReference type="NCBI Taxonomy" id="714109"/>
    <lineage>
        <taxon>Bacteria</taxon>
        <taxon>Bacillati</taxon>
        <taxon>Actinomycetota</taxon>
        <taxon>Actinomycetes</taxon>
        <taxon>Micromonosporales</taxon>
        <taxon>Micromonosporaceae</taxon>
        <taxon>Phytomonospora</taxon>
    </lineage>
</organism>
<dbReference type="Proteomes" id="UP000548476">
    <property type="component" value="Unassembled WGS sequence"/>
</dbReference>
<evidence type="ECO:0000313" key="2">
    <source>
        <dbReference type="EMBL" id="MBB6038602.1"/>
    </source>
</evidence>
<evidence type="ECO:0000256" key="1">
    <source>
        <dbReference type="SAM" id="SignalP"/>
    </source>
</evidence>
<feature type="signal peptide" evidence="1">
    <location>
        <begin position="1"/>
        <end position="26"/>
    </location>
</feature>
<sequence length="173" mass="17810">MTMKQRGLGVLLVAMLVLVFPFAAHAAESGDASAPVAADGHLLAGDQGGHGATAAPSKGSQVTVQLAWYYYISSSCSGYENSIVAGANYWGGGVRTASSGTPVSCTPGYVSGCGGSNVVGCNWNQGGRIALSTMVRDFALLSAHEFGHNWYGHSASGCANWNSAYDVMKTMMC</sequence>
<dbReference type="RefSeq" id="WP_184791387.1">
    <property type="nucleotide sequence ID" value="NZ_BONT01000069.1"/>
</dbReference>